<sequence>MNSIKIPAVKVNNAIIRTGAVDKNFVKSAMNLVLQTIDDQ</sequence>
<organism evidence="1 2">
    <name type="scientific">Crocosphaera watsonii WH 0003</name>
    <dbReference type="NCBI Taxonomy" id="423471"/>
    <lineage>
        <taxon>Bacteria</taxon>
        <taxon>Bacillati</taxon>
        <taxon>Cyanobacteriota</taxon>
        <taxon>Cyanophyceae</taxon>
        <taxon>Oscillatoriophycideae</taxon>
        <taxon>Chroococcales</taxon>
        <taxon>Aphanothecaceae</taxon>
        <taxon>Crocosphaera</taxon>
    </lineage>
</organism>
<comment type="caution">
    <text evidence="1">The sequence shown here is derived from an EMBL/GenBank/DDBJ whole genome shotgun (WGS) entry which is preliminary data.</text>
</comment>
<dbReference type="EMBL" id="AESD01000006">
    <property type="protein sequence ID" value="EHJ15302.1"/>
    <property type="molecule type" value="Genomic_DNA"/>
</dbReference>
<accession>G5IXP2</accession>
<evidence type="ECO:0000313" key="1">
    <source>
        <dbReference type="EMBL" id="EHJ15302.1"/>
    </source>
</evidence>
<name>G5IXP2_CROWT</name>
<protein>
    <submittedName>
        <fullName evidence="1">Uncharacterized protein</fullName>
    </submittedName>
</protein>
<reference evidence="1 2" key="1">
    <citation type="journal article" date="2011" name="Front. Microbiol.">
        <title>Two Strains of Crocosphaera watsonii with Highly Conserved Genomes are Distinguished by Strain-Specific Features.</title>
        <authorList>
            <person name="Bench S.R."/>
            <person name="Ilikchyan I.N."/>
            <person name="Tripp H.J."/>
            <person name="Zehr J.P."/>
        </authorList>
    </citation>
    <scope>NUCLEOTIDE SEQUENCE [LARGE SCALE GENOMIC DNA]</scope>
    <source>
        <strain evidence="1 2">WH 0003</strain>
    </source>
</reference>
<dbReference type="Proteomes" id="UP000003477">
    <property type="component" value="Unassembled WGS sequence"/>
</dbReference>
<proteinExistence type="predicted"/>
<evidence type="ECO:0000313" key="2">
    <source>
        <dbReference type="Proteomes" id="UP000003477"/>
    </source>
</evidence>
<dbReference type="AlphaFoldDB" id="G5IXP2"/>
<gene>
    <name evidence="1" type="ORF">CWATWH0003_0041</name>
</gene>